<sequence length="185" mass="20420">MLTNGADTEGLFCGVIMQSPGGPLLVTHRRSTLLWPRPRGAIGPTTRCSAYGLSFPAPSRKPSSRAADFFSYQVRTTCRAILWPRRRIDPFSRGSVASVANIPFISLVIAHYCALFLFPFQAQQLHIGSCDDEGSLVAISGPPTSPRNLVPSLHHSRWLLIDSHTTEDEVKSERLKGHTCRTHQI</sequence>
<evidence type="ECO:0000313" key="1">
    <source>
        <dbReference type="EMBL" id="KAI0051366.1"/>
    </source>
</evidence>
<comment type="caution">
    <text evidence="1">The sequence shown here is derived from an EMBL/GenBank/DDBJ whole genome shotgun (WGS) entry which is preliminary data.</text>
</comment>
<evidence type="ECO:0000313" key="2">
    <source>
        <dbReference type="Proteomes" id="UP000814033"/>
    </source>
</evidence>
<reference evidence="1" key="2">
    <citation type="journal article" date="2022" name="New Phytol.">
        <title>Evolutionary transition to the ectomycorrhizal habit in the genomes of a hyperdiverse lineage of mushroom-forming fungi.</title>
        <authorList>
            <person name="Looney B."/>
            <person name="Miyauchi S."/>
            <person name="Morin E."/>
            <person name="Drula E."/>
            <person name="Courty P.E."/>
            <person name="Kohler A."/>
            <person name="Kuo A."/>
            <person name="LaButti K."/>
            <person name="Pangilinan J."/>
            <person name="Lipzen A."/>
            <person name="Riley R."/>
            <person name="Andreopoulos W."/>
            <person name="He G."/>
            <person name="Johnson J."/>
            <person name="Nolan M."/>
            <person name="Tritt A."/>
            <person name="Barry K.W."/>
            <person name="Grigoriev I.V."/>
            <person name="Nagy L.G."/>
            <person name="Hibbett D."/>
            <person name="Henrissat B."/>
            <person name="Matheny P.B."/>
            <person name="Labbe J."/>
            <person name="Martin F.M."/>
        </authorList>
    </citation>
    <scope>NUCLEOTIDE SEQUENCE</scope>
    <source>
        <strain evidence="1">FP105234-sp</strain>
    </source>
</reference>
<reference evidence="1" key="1">
    <citation type="submission" date="2021-02" db="EMBL/GenBank/DDBJ databases">
        <authorList>
            <consortium name="DOE Joint Genome Institute"/>
            <person name="Ahrendt S."/>
            <person name="Looney B.P."/>
            <person name="Miyauchi S."/>
            <person name="Morin E."/>
            <person name="Drula E."/>
            <person name="Courty P.E."/>
            <person name="Chicoki N."/>
            <person name="Fauchery L."/>
            <person name="Kohler A."/>
            <person name="Kuo A."/>
            <person name="Labutti K."/>
            <person name="Pangilinan J."/>
            <person name="Lipzen A."/>
            <person name="Riley R."/>
            <person name="Andreopoulos W."/>
            <person name="He G."/>
            <person name="Johnson J."/>
            <person name="Barry K.W."/>
            <person name="Grigoriev I.V."/>
            <person name="Nagy L."/>
            <person name="Hibbett D."/>
            <person name="Henrissat B."/>
            <person name="Matheny P.B."/>
            <person name="Labbe J."/>
            <person name="Martin F."/>
        </authorList>
    </citation>
    <scope>NUCLEOTIDE SEQUENCE</scope>
    <source>
        <strain evidence="1">FP105234-sp</strain>
    </source>
</reference>
<proteinExistence type="predicted"/>
<gene>
    <name evidence="1" type="ORF">FA95DRAFT_322084</name>
</gene>
<keyword evidence="2" id="KW-1185">Reference proteome</keyword>
<organism evidence="1 2">
    <name type="scientific">Auriscalpium vulgare</name>
    <dbReference type="NCBI Taxonomy" id="40419"/>
    <lineage>
        <taxon>Eukaryota</taxon>
        <taxon>Fungi</taxon>
        <taxon>Dikarya</taxon>
        <taxon>Basidiomycota</taxon>
        <taxon>Agaricomycotina</taxon>
        <taxon>Agaricomycetes</taxon>
        <taxon>Russulales</taxon>
        <taxon>Auriscalpiaceae</taxon>
        <taxon>Auriscalpium</taxon>
    </lineage>
</organism>
<name>A0ACB8S5L8_9AGAM</name>
<protein>
    <submittedName>
        <fullName evidence="1">Uncharacterized protein</fullName>
    </submittedName>
</protein>
<dbReference type="Proteomes" id="UP000814033">
    <property type="component" value="Unassembled WGS sequence"/>
</dbReference>
<accession>A0ACB8S5L8</accession>
<dbReference type="EMBL" id="MU275853">
    <property type="protein sequence ID" value="KAI0051366.1"/>
    <property type="molecule type" value="Genomic_DNA"/>
</dbReference>